<gene>
    <name evidence="1" type="ORF">BV25DRAFT_774644</name>
</gene>
<reference evidence="1" key="2">
    <citation type="journal article" date="2022" name="New Phytol.">
        <title>Evolutionary transition to the ectomycorrhizal habit in the genomes of a hyperdiverse lineage of mushroom-forming fungi.</title>
        <authorList>
            <person name="Looney B."/>
            <person name="Miyauchi S."/>
            <person name="Morin E."/>
            <person name="Drula E."/>
            <person name="Courty P.E."/>
            <person name="Kohler A."/>
            <person name="Kuo A."/>
            <person name="LaButti K."/>
            <person name="Pangilinan J."/>
            <person name="Lipzen A."/>
            <person name="Riley R."/>
            <person name="Andreopoulos W."/>
            <person name="He G."/>
            <person name="Johnson J."/>
            <person name="Nolan M."/>
            <person name="Tritt A."/>
            <person name="Barry K.W."/>
            <person name="Grigoriev I.V."/>
            <person name="Nagy L.G."/>
            <person name="Hibbett D."/>
            <person name="Henrissat B."/>
            <person name="Matheny P.B."/>
            <person name="Labbe J."/>
            <person name="Martin F.M."/>
        </authorList>
    </citation>
    <scope>NUCLEOTIDE SEQUENCE</scope>
    <source>
        <strain evidence="1">HHB10654</strain>
    </source>
</reference>
<reference evidence="1" key="1">
    <citation type="submission" date="2021-03" db="EMBL/GenBank/DDBJ databases">
        <authorList>
            <consortium name="DOE Joint Genome Institute"/>
            <person name="Ahrendt S."/>
            <person name="Looney B.P."/>
            <person name="Miyauchi S."/>
            <person name="Morin E."/>
            <person name="Drula E."/>
            <person name="Courty P.E."/>
            <person name="Chicoki N."/>
            <person name="Fauchery L."/>
            <person name="Kohler A."/>
            <person name="Kuo A."/>
            <person name="Labutti K."/>
            <person name="Pangilinan J."/>
            <person name="Lipzen A."/>
            <person name="Riley R."/>
            <person name="Andreopoulos W."/>
            <person name="He G."/>
            <person name="Johnson J."/>
            <person name="Barry K.W."/>
            <person name="Grigoriev I.V."/>
            <person name="Nagy L."/>
            <person name="Hibbett D."/>
            <person name="Henrissat B."/>
            <person name="Matheny P.B."/>
            <person name="Labbe J."/>
            <person name="Martin F."/>
        </authorList>
    </citation>
    <scope>NUCLEOTIDE SEQUENCE</scope>
    <source>
        <strain evidence="1">HHB10654</strain>
    </source>
</reference>
<dbReference type="EMBL" id="MU277213">
    <property type="protein sequence ID" value="KAI0061301.1"/>
    <property type="molecule type" value="Genomic_DNA"/>
</dbReference>
<protein>
    <submittedName>
        <fullName evidence="1">Uncharacterized protein</fullName>
    </submittedName>
</protein>
<evidence type="ECO:0000313" key="2">
    <source>
        <dbReference type="Proteomes" id="UP000814140"/>
    </source>
</evidence>
<dbReference type="Proteomes" id="UP000814140">
    <property type="component" value="Unassembled WGS sequence"/>
</dbReference>
<organism evidence="1 2">
    <name type="scientific">Artomyces pyxidatus</name>
    <dbReference type="NCBI Taxonomy" id="48021"/>
    <lineage>
        <taxon>Eukaryota</taxon>
        <taxon>Fungi</taxon>
        <taxon>Dikarya</taxon>
        <taxon>Basidiomycota</taxon>
        <taxon>Agaricomycotina</taxon>
        <taxon>Agaricomycetes</taxon>
        <taxon>Russulales</taxon>
        <taxon>Auriscalpiaceae</taxon>
        <taxon>Artomyces</taxon>
    </lineage>
</organism>
<comment type="caution">
    <text evidence="1">The sequence shown here is derived from an EMBL/GenBank/DDBJ whole genome shotgun (WGS) entry which is preliminary data.</text>
</comment>
<accession>A0ACB8SZK5</accession>
<sequence length="574" mass="61943">MRPPSLGQRYHAISLASRPKASYIASNIPTFNHASPSQGTPRRITPLVLRSDSTPNPPVTTEEAFYPTPPPSATTMDPIFTTPLTAEVQDEYSDSGSSSDEVWQSFSSQSVSSSMEHMEQRDLSPSAALKARGRADTEDEDEDGDESEDPFLYDRMLPISSIAESISDTAVTRSAADVVRSRLLHRASLTPLPPAEGQVQPRRFSLMRDRTTDETVFVQEISDAEGRRWSLRVPASGLPGDMVRMLEELETIAQDLRQTLPTIVVTQSSQSVGQSVLVDLLQTDEGLIKSPALLQPPPQLDGFDCDGEDEVEIKPQSLVAKEKARALEPEVEVALPPAATLPSEPSLTCIYLPSLAPEFLTGSSTSFITEPAFGFHSKAPPPAPRKSTAFFSALKPPTPSRLAKPTGIPRGKALPPKSALPVFKNQAPLTTSPPSKSVLGSPSALVISPTRLQSPKSRSVFGSTGPGSAVLAKCASTPPTGLPRPKPSLLEGLYNKAKASPTPVRPPNSGIKSLFRRPAQRSASEPPPYIPPVEGKSILVRPRPVSYVFVPPPVLEPRRMPRLPSARDLIRKLR</sequence>
<name>A0ACB8SZK5_9AGAM</name>
<keyword evidence="2" id="KW-1185">Reference proteome</keyword>
<evidence type="ECO:0000313" key="1">
    <source>
        <dbReference type="EMBL" id="KAI0061301.1"/>
    </source>
</evidence>
<proteinExistence type="predicted"/>